<evidence type="ECO:0000313" key="9">
    <source>
        <dbReference type="Proteomes" id="UP000326062"/>
    </source>
</evidence>
<dbReference type="InterPro" id="IPR036179">
    <property type="entry name" value="Ig-like_dom_sf"/>
</dbReference>
<dbReference type="SUPFAM" id="SSF48726">
    <property type="entry name" value="Immunoglobulin"/>
    <property type="match status" value="1"/>
</dbReference>
<comment type="caution">
    <text evidence="8">The sequence shown here is derived from an EMBL/GenBank/DDBJ whole genome shotgun (WGS) entry which is preliminary data.</text>
</comment>
<dbReference type="GO" id="GO:0009986">
    <property type="term" value="C:cell surface"/>
    <property type="evidence" value="ECO:0007669"/>
    <property type="project" value="TreeGrafter"/>
</dbReference>
<keyword evidence="5" id="KW-0812">Transmembrane</keyword>
<feature type="signal peptide" evidence="6">
    <location>
        <begin position="1"/>
        <end position="19"/>
    </location>
</feature>
<dbReference type="InterPro" id="IPR013783">
    <property type="entry name" value="Ig-like_fold"/>
</dbReference>
<dbReference type="PANTHER" id="PTHR16423:SF7">
    <property type="entry name" value="NATURAL CYTOTOXICITY TRIGGERING RECEPTOR 2"/>
    <property type="match status" value="1"/>
</dbReference>
<keyword evidence="5" id="KW-0472">Membrane</keyword>
<dbReference type="InterPro" id="IPR007110">
    <property type="entry name" value="Ig-like_dom"/>
</dbReference>
<dbReference type="InterPro" id="IPR003599">
    <property type="entry name" value="Ig_sub"/>
</dbReference>
<feature type="transmembrane region" description="Helical" evidence="5">
    <location>
        <begin position="172"/>
        <end position="194"/>
    </location>
</feature>
<evidence type="ECO:0000256" key="1">
    <source>
        <dbReference type="ARBA" id="ARBA00022729"/>
    </source>
</evidence>
<feature type="region of interest" description="Disordered" evidence="4">
    <location>
        <begin position="147"/>
        <end position="168"/>
    </location>
</feature>
<evidence type="ECO:0000256" key="3">
    <source>
        <dbReference type="ARBA" id="ARBA00023319"/>
    </source>
</evidence>
<feature type="region of interest" description="Disordered" evidence="4">
    <location>
        <begin position="298"/>
        <end position="321"/>
    </location>
</feature>
<dbReference type="InterPro" id="IPR052314">
    <property type="entry name" value="Immune_rcpt_domain"/>
</dbReference>
<dbReference type="GO" id="GO:0038023">
    <property type="term" value="F:signaling receptor activity"/>
    <property type="evidence" value="ECO:0007669"/>
    <property type="project" value="TreeGrafter"/>
</dbReference>
<evidence type="ECO:0000313" key="8">
    <source>
        <dbReference type="EMBL" id="KAB0354726.1"/>
    </source>
</evidence>
<dbReference type="Gene3D" id="2.60.40.10">
    <property type="entry name" value="Immunoglobulins"/>
    <property type="match status" value="1"/>
</dbReference>
<dbReference type="PROSITE" id="PS50835">
    <property type="entry name" value="IG_LIKE"/>
    <property type="match status" value="1"/>
</dbReference>
<feature type="domain" description="Ig-like" evidence="7">
    <location>
        <begin position="3"/>
        <end position="119"/>
    </location>
</feature>
<organism evidence="8 9">
    <name type="scientific">Muntiacus reevesi</name>
    <name type="common">Reeves' muntjac</name>
    <name type="synonym">Cervus reevesi</name>
    <dbReference type="NCBI Taxonomy" id="9886"/>
    <lineage>
        <taxon>Eukaryota</taxon>
        <taxon>Metazoa</taxon>
        <taxon>Chordata</taxon>
        <taxon>Craniata</taxon>
        <taxon>Vertebrata</taxon>
        <taxon>Euteleostomi</taxon>
        <taxon>Mammalia</taxon>
        <taxon>Eutheria</taxon>
        <taxon>Laurasiatheria</taxon>
        <taxon>Artiodactyla</taxon>
        <taxon>Ruminantia</taxon>
        <taxon>Pecora</taxon>
        <taxon>Cervidae</taxon>
        <taxon>Muntiacinae</taxon>
        <taxon>Muntiacus</taxon>
    </lineage>
</organism>
<name>A0A5N3VZA3_MUNRE</name>
<dbReference type="CDD" id="cd05716">
    <property type="entry name" value="IgV_pIgR_like"/>
    <property type="match status" value="1"/>
</dbReference>
<feature type="chain" id="PRO_5024324437" description="Ig-like domain-containing protein" evidence="6">
    <location>
        <begin position="20"/>
        <end position="321"/>
    </location>
</feature>
<reference evidence="8 9" key="1">
    <citation type="submission" date="2019-06" db="EMBL/GenBank/DDBJ databases">
        <title>Discovery of a novel chromosome fission-fusion reversal in muntjac.</title>
        <authorList>
            <person name="Mudd A.B."/>
            <person name="Bredeson J.V."/>
            <person name="Baum R."/>
            <person name="Hockemeyer D."/>
            <person name="Rokhsar D.S."/>
        </authorList>
    </citation>
    <scope>NUCLEOTIDE SEQUENCE [LARGE SCALE GENOMIC DNA]</scope>
    <source>
        <strain evidence="8">UCam_UCB_Mr</strain>
        <tissue evidence="8">Fibroblast cell line</tissue>
    </source>
</reference>
<dbReference type="PANTHER" id="PTHR16423">
    <property type="entry name" value="TREM-LIKE TRANSCRIPT PROTEIN"/>
    <property type="match status" value="1"/>
</dbReference>
<keyword evidence="1 6" id="KW-0732">Signal</keyword>
<dbReference type="EMBL" id="VCEB01000022">
    <property type="protein sequence ID" value="KAB0354726.1"/>
    <property type="molecule type" value="Genomic_DNA"/>
</dbReference>
<keyword evidence="3" id="KW-0393">Immunoglobulin domain</keyword>
<protein>
    <recommendedName>
        <fullName evidence="7">Ig-like domain-containing protein</fullName>
    </recommendedName>
</protein>
<feature type="compositionally biased region" description="Low complexity" evidence="4">
    <location>
        <begin position="147"/>
        <end position="159"/>
    </location>
</feature>
<keyword evidence="2" id="KW-1015">Disulfide bond</keyword>
<evidence type="ECO:0000259" key="7">
    <source>
        <dbReference type="PROSITE" id="PS50835"/>
    </source>
</evidence>
<dbReference type="AlphaFoldDB" id="A0A5N3VZA3"/>
<keyword evidence="5" id="KW-1133">Transmembrane helix</keyword>
<keyword evidence="9" id="KW-1185">Reference proteome</keyword>
<evidence type="ECO:0000256" key="5">
    <source>
        <dbReference type="SAM" id="Phobius"/>
    </source>
</evidence>
<evidence type="ECO:0000256" key="6">
    <source>
        <dbReference type="SAM" id="SignalP"/>
    </source>
</evidence>
<proteinExistence type="predicted"/>
<accession>A0A5N3VZA3</accession>
<dbReference type="SMART" id="SM00409">
    <property type="entry name" value="IG"/>
    <property type="match status" value="1"/>
</dbReference>
<evidence type="ECO:0000256" key="4">
    <source>
        <dbReference type="SAM" id="MobiDB-lite"/>
    </source>
</evidence>
<gene>
    <name evidence="8" type="ORF">FD755_022185</name>
</gene>
<dbReference type="Proteomes" id="UP000326062">
    <property type="component" value="Chromosome 22"/>
</dbReference>
<sequence length="321" mass="33621">MGPKLLLLLLLGLVGQGSASSLPEMLQAPVGSSILVQCHYRLQDVKARKVWCRVLPEGCQPLVTSAVNRGAPAGSRIFLTDLGGGLLQVEMVALQEEDAGEYGCVVEGLSGPQTVHRVTLDVLPAVPGLAWAPGLKEEEIHQYGTLGESSSLDSENSGSPLDPSQDKKSRPWIWGATFLLGLLVVVAVVVLLAVMAKRKGNRVAVSGQFQSSGISNMAPSSVVHHISDSGLAVDLPSDVPYVKLDSPPSFDDTTYTNLSPDSLSGKLLPLESSCVPPLPPKVEIISKPVTYATVIFPGKDKGGGAPCEPAQEPPNGQAPPS</sequence>
<evidence type="ECO:0000256" key="2">
    <source>
        <dbReference type="ARBA" id="ARBA00023157"/>
    </source>
</evidence>